<feature type="binding site" evidence="10">
    <location>
        <position position="261"/>
    </location>
    <ligand>
        <name>Zn(2+)</name>
        <dbReference type="ChEBI" id="CHEBI:29105"/>
    </ligand>
</feature>
<dbReference type="Proteomes" id="UP001203004">
    <property type="component" value="Unassembled WGS sequence"/>
</dbReference>
<keyword evidence="1 10" id="KW-0963">Cytoplasm</keyword>
<dbReference type="HAMAP" id="MF_01820">
    <property type="entry name" value="GTPase_RsgA"/>
    <property type="match status" value="1"/>
</dbReference>
<evidence type="ECO:0000259" key="12">
    <source>
        <dbReference type="PROSITE" id="PS51721"/>
    </source>
</evidence>
<feature type="binding site" evidence="10">
    <location>
        <position position="248"/>
    </location>
    <ligand>
        <name>Zn(2+)</name>
        <dbReference type="ChEBI" id="CHEBI:29105"/>
    </ligand>
</feature>
<keyword evidence="7 10" id="KW-0862">Zinc</keyword>
<dbReference type="SUPFAM" id="SSF50249">
    <property type="entry name" value="Nucleic acid-binding proteins"/>
    <property type="match status" value="1"/>
</dbReference>
<evidence type="ECO:0000256" key="6">
    <source>
        <dbReference type="ARBA" id="ARBA00022801"/>
    </source>
</evidence>
<feature type="binding site" evidence="10">
    <location>
        <begin position="112"/>
        <end position="115"/>
    </location>
    <ligand>
        <name>GTP</name>
        <dbReference type="ChEBI" id="CHEBI:37565"/>
    </ligand>
</feature>
<dbReference type="EMBL" id="JAMAST010000002">
    <property type="protein sequence ID" value="MCL1630905.1"/>
    <property type="molecule type" value="Genomic_DNA"/>
</dbReference>
<accession>A0ABT0M7R2</accession>
<dbReference type="InterPro" id="IPR012340">
    <property type="entry name" value="NA-bd_OB-fold"/>
</dbReference>
<dbReference type="PROSITE" id="PS51721">
    <property type="entry name" value="G_CP"/>
    <property type="match status" value="1"/>
</dbReference>
<dbReference type="EC" id="3.6.1.-" evidence="10"/>
<evidence type="ECO:0000256" key="5">
    <source>
        <dbReference type="ARBA" id="ARBA00022741"/>
    </source>
</evidence>
<evidence type="ECO:0000256" key="9">
    <source>
        <dbReference type="ARBA" id="ARBA00023134"/>
    </source>
</evidence>
<dbReference type="InterPro" id="IPR031944">
    <property type="entry name" value="RsgA_N"/>
</dbReference>
<keyword evidence="8 10" id="KW-0694">RNA-binding</keyword>
<comment type="subcellular location">
    <subcellularLocation>
        <location evidence="10">Cytoplasm</location>
    </subcellularLocation>
</comment>
<keyword evidence="2 10" id="KW-0690">Ribosome biogenesis</keyword>
<dbReference type="Pfam" id="PF03193">
    <property type="entry name" value="RsgA_GTPase"/>
    <property type="match status" value="1"/>
</dbReference>
<feature type="domain" description="EngC GTPase" evidence="11">
    <location>
        <begin position="72"/>
        <end position="222"/>
    </location>
</feature>
<evidence type="ECO:0000256" key="7">
    <source>
        <dbReference type="ARBA" id="ARBA00022833"/>
    </source>
</evidence>
<evidence type="ECO:0000259" key="11">
    <source>
        <dbReference type="PROSITE" id="PS50936"/>
    </source>
</evidence>
<dbReference type="RefSeq" id="WP_249097223.1">
    <property type="nucleotide sequence ID" value="NZ_JAMAST010000002.1"/>
</dbReference>
<dbReference type="InterPro" id="IPR004881">
    <property type="entry name" value="Ribosome_biogen_GTPase_RsgA"/>
</dbReference>
<keyword evidence="3 10" id="KW-0479">Metal-binding</keyword>
<keyword evidence="14" id="KW-1185">Reference proteome</keyword>
<proteinExistence type="inferred from homology"/>
<dbReference type="SUPFAM" id="SSF52540">
    <property type="entry name" value="P-loop containing nucleoside triphosphate hydrolases"/>
    <property type="match status" value="1"/>
</dbReference>
<feature type="binding site" evidence="10">
    <location>
        <begin position="166"/>
        <end position="174"/>
    </location>
    <ligand>
        <name>GTP</name>
        <dbReference type="ChEBI" id="CHEBI:37565"/>
    </ligand>
</feature>
<evidence type="ECO:0000256" key="10">
    <source>
        <dbReference type="HAMAP-Rule" id="MF_01820"/>
    </source>
</evidence>
<keyword evidence="5 10" id="KW-0547">Nucleotide-binding</keyword>
<comment type="subunit">
    <text evidence="10">Monomer. Associates with 30S ribosomal subunit, binds 16S rRNA.</text>
</comment>
<dbReference type="CDD" id="cd01854">
    <property type="entry name" value="YjeQ_EngC"/>
    <property type="match status" value="1"/>
</dbReference>
<dbReference type="InterPro" id="IPR027417">
    <property type="entry name" value="P-loop_NTPase"/>
</dbReference>
<dbReference type="PROSITE" id="PS50936">
    <property type="entry name" value="ENGC_GTPASE"/>
    <property type="match status" value="1"/>
</dbReference>
<dbReference type="Pfam" id="PF16745">
    <property type="entry name" value="RsgA_N"/>
    <property type="match status" value="1"/>
</dbReference>
<keyword evidence="4 10" id="KW-0699">rRNA-binding</keyword>
<evidence type="ECO:0000256" key="1">
    <source>
        <dbReference type="ARBA" id="ARBA00022490"/>
    </source>
</evidence>
<gene>
    <name evidence="10 13" type="primary">rsgA</name>
    <name evidence="13" type="ORF">M3N64_02970</name>
</gene>
<comment type="function">
    <text evidence="10">One of several proteins that assist in the late maturation steps of the functional core of the 30S ribosomal subunit. Helps release RbfA from mature subunits. May play a role in the assembly of ribosomal proteins into the subunit. Circularly permuted GTPase that catalyzes slow GTP hydrolysis, GTPase activity is stimulated by the 30S ribosomal subunit.</text>
</comment>
<feature type="binding site" evidence="10">
    <location>
        <position position="255"/>
    </location>
    <ligand>
        <name>Zn(2+)</name>
        <dbReference type="ChEBI" id="CHEBI:29105"/>
    </ligand>
</feature>
<dbReference type="CDD" id="cd04466">
    <property type="entry name" value="S1_YloQ_GTPase"/>
    <property type="match status" value="1"/>
</dbReference>
<reference evidence="13 14" key="1">
    <citation type="submission" date="2022-05" db="EMBL/GenBank/DDBJ databases">
        <title>Sporolactobacillus sp nov CPB3-1, isolated from tree bark (Mangifera indica L.).</title>
        <authorList>
            <person name="Phuengjayaem S."/>
            <person name="Tanasupawat S."/>
        </authorList>
    </citation>
    <scope>NUCLEOTIDE SEQUENCE [LARGE SCALE GENOMIC DNA]</scope>
    <source>
        <strain evidence="13 14">CPB3-1</strain>
    </source>
</reference>
<dbReference type="NCBIfam" id="TIGR00157">
    <property type="entry name" value="ribosome small subunit-dependent GTPase A"/>
    <property type="match status" value="1"/>
</dbReference>
<protein>
    <recommendedName>
        <fullName evidence="10">Small ribosomal subunit biogenesis GTPase RsgA</fullName>
        <ecNumber evidence="10">3.6.1.-</ecNumber>
    </recommendedName>
</protein>
<evidence type="ECO:0000313" key="13">
    <source>
        <dbReference type="EMBL" id="MCL1630905.1"/>
    </source>
</evidence>
<dbReference type="InterPro" id="IPR030378">
    <property type="entry name" value="G_CP_dom"/>
</dbReference>
<comment type="similarity">
    <text evidence="10">Belongs to the TRAFAC class YlqF/YawG GTPase family. RsgA subfamily.</text>
</comment>
<keyword evidence="6 10" id="KW-0378">Hydrolase</keyword>
<feature type="domain" description="CP-type G" evidence="12">
    <location>
        <begin position="63"/>
        <end position="224"/>
    </location>
</feature>
<evidence type="ECO:0000256" key="8">
    <source>
        <dbReference type="ARBA" id="ARBA00022884"/>
    </source>
</evidence>
<dbReference type="InterPro" id="IPR010914">
    <property type="entry name" value="RsgA_GTPase_dom"/>
</dbReference>
<comment type="cofactor">
    <cofactor evidence="10">
        <name>Zn(2+)</name>
        <dbReference type="ChEBI" id="CHEBI:29105"/>
    </cofactor>
    <text evidence="10">Binds 1 zinc ion per subunit.</text>
</comment>
<organism evidence="13 14">
    <name type="scientific">Sporolactobacillus mangiferae</name>
    <dbReference type="NCBI Taxonomy" id="2940498"/>
    <lineage>
        <taxon>Bacteria</taxon>
        <taxon>Bacillati</taxon>
        <taxon>Bacillota</taxon>
        <taxon>Bacilli</taxon>
        <taxon>Bacillales</taxon>
        <taxon>Sporolactobacillaceae</taxon>
        <taxon>Sporolactobacillus</taxon>
    </lineage>
</organism>
<name>A0ABT0M7R2_9BACL</name>
<dbReference type="PANTHER" id="PTHR32120">
    <property type="entry name" value="SMALL RIBOSOMAL SUBUNIT BIOGENESIS GTPASE RSGA"/>
    <property type="match status" value="1"/>
</dbReference>
<comment type="caution">
    <text evidence="13">The sequence shown here is derived from an EMBL/GenBank/DDBJ whole genome shotgun (WGS) entry which is preliminary data.</text>
</comment>
<dbReference type="Gene3D" id="1.10.40.50">
    <property type="entry name" value="Probable gtpase engc, domain 3"/>
    <property type="match status" value="1"/>
</dbReference>
<evidence type="ECO:0000256" key="2">
    <source>
        <dbReference type="ARBA" id="ARBA00022517"/>
    </source>
</evidence>
<dbReference type="PANTHER" id="PTHR32120:SF11">
    <property type="entry name" value="SMALL RIBOSOMAL SUBUNIT BIOGENESIS GTPASE RSGA 1, MITOCHONDRIAL-RELATED"/>
    <property type="match status" value="1"/>
</dbReference>
<feature type="binding site" evidence="10">
    <location>
        <position position="253"/>
    </location>
    <ligand>
        <name>Zn(2+)</name>
        <dbReference type="ChEBI" id="CHEBI:29105"/>
    </ligand>
</feature>
<evidence type="ECO:0000256" key="4">
    <source>
        <dbReference type="ARBA" id="ARBA00022730"/>
    </source>
</evidence>
<dbReference type="Gene3D" id="3.40.50.300">
    <property type="entry name" value="P-loop containing nucleotide triphosphate hydrolases"/>
    <property type="match status" value="1"/>
</dbReference>
<evidence type="ECO:0000256" key="3">
    <source>
        <dbReference type="ARBA" id="ARBA00022723"/>
    </source>
</evidence>
<sequence>MPEGTIIKALSGFYYVKNGHKQIQCRARGLFRKQGISPLVGDHVVYEAENGNDGYILSVKARKNALKRPPIANVDLAVLVFSVAEPACDCVLLDRFLIAMETQNIKSLICFTKWDLLSESEQVSFRSRFAVYEQIGYHLIFTSCKQGEGLEKLKSSIQEKISVVTGQSGVGKSTLLNHLDTSLNIETQAISHALGRGKHTTRHVELLPVSLHGFVADTPGFSALTLPELTDSQLADCFPEFDQYREGCRFRGCMHLAEPDCMVKQAVAQGKISQSRYEHYRLFFHELSERERNKY</sequence>
<dbReference type="Gene3D" id="2.40.50.140">
    <property type="entry name" value="Nucleic acid-binding proteins"/>
    <property type="match status" value="1"/>
</dbReference>
<evidence type="ECO:0000313" key="14">
    <source>
        <dbReference type="Proteomes" id="UP001203004"/>
    </source>
</evidence>
<keyword evidence="9 10" id="KW-0342">GTP-binding</keyword>